<dbReference type="EMBL" id="CP071090">
    <property type="protein sequence ID" value="QSQ23274.1"/>
    <property type="molecule type" value="Genomic_DNA"/>
</dbReference>
<dbReference type="PANTHER" id="PTHR30204">
    <property type="entry name" value="REDOX-CYCLING DRUG-SENSING TRANSCRIPTIONAL ACTIVATOR SOXR"/>
    <property type="match status" value="1"/>
</dbReference>
<keyword evidence="3" id="KW-0238">DNA-binding</keyword>
<dbReference type="PROSITE" id="PS50937">
    <property type="entry name" value="HTH_MERR_2"/>
    <property type="match status" value="1"/>
</dbReference>
<dbReference type="Proteomes" id="UP000662747">
    <property type="component" value="Chromosome"/>
</dbReference>
<dbReference type="InterPro" id="IPR029442">
    <property type="entry name" value="GyrI-like"/>
</dbReference>
<gene>
    <name evidence="6" type="ORF">JY651_50780</name>
</gene>
<evidence type="ECO:0000313" key="6">
    <source>
        <dbReference type="EMBL" id="QSQ23274.1"/>
    </source>
</evidence>
<evidence type="ECO:0000256" key="2">
    <source>
        <dbReference type="ARBA" id="ARBA00023015"/>
    </source>
</evidence>
<dbReference type="Pfam" id="PF06445">
    <property type="entry name" value="GyrI-like"/>
    <property type="match status" value="1"/>
</dbReference>
<protein>
    <submittedName>
        <fullName evidence="6">MerR family transcriptional regulator</fullName>
    </submittedName>
</protein>
<dbReference type="Gene3D" id="1.10.1660.10">
    <property type="match status" value="1"/>
</dbReference>
<evidence type="ECO:0000259" key="5">
    <source>
        <dbReference type="PROSITE" id="PS50937"/>
    </source>
</evidence>
<dbReference type="SUPFAM" id="SSF55136">
    <property type="entry name" value="Probable bacterial effector-binding domain"/>
    <property type="match status" value="1"/>
</dbReference>
<dbReference type="SUPFAM" id="SSF46955">
    <property type="entry name" value="Putative DNA-binding domain"/>
    <property type="match status" value="1"/>
</dbReference>
<keyword evidence="4" id="KW-0804">Transcription</keyword>
<name>A0ABX7NY05_9BACT</name>
<dbReference type="Gene3D" id="3.20.80.10">
    <property type="entry name" value="Regulatory factor, effector binding domain"/>
    <property type="match status" value="1"/>
</dbReference>
<dbReference type="PANTHER" id="PTHR30204:SF69">
    <property type="entry name" value="MERR-FAMILY TRANSCRIPTIONAL REGULATOR"/>
    <property type="match status" value="1"/>
</dbReference>
<dbReference type="RefSeq" id="WP_206724849.1">
    <property type="nucleotide sequence ID" value="NZ_CP071090.1"/>
</dbReference>
<sequence>MSGVLYAIGEVSRITGLSVKALRLYQEKKLLLPSRVDASSGYRYYTARDITQAHTLRVLRDLRLSLEEIRGVLAELDEGASLAEQLSKVRARLAEEAASAQRSVLALDALLRHQEQAEAYLRAPPPLDERWLPAVRAAVHRVRGRYSDAAVFFPRLFAACGPHVAGAPFCLYHEAEYREDDADISFCVPLSPGARPEGVHVEELPEVKAATLMHSGPPDTEGPSWARLFAHLHAHERAPAVPLRETFLRVGTTDTTPPTTWLTELALSWDAPESRRRP</sequence>
<dbReference type="InterPro" id="IPR047057">
    <property type="entry name" value="MerR_fam"/>
</dbReference>
<evidence type="ECO:0000256" key="4">
    <source>
        <dbReference type="ARBA" id="ARBA00023163"/>
    </source>
</evidence>
<dbReference type="InterPro" id="IPR009061">
    <property type="entry name" value="DNA-bd_dom_put_sf"/>
</dbReference>
<dbReference type="SMART" id="SM00422">
    <property type="entry name" value="HTH_MERR"/>
    <property type="match status" value="1"/>
</dbReference>
<evidence type="ECO:0000256" key="1">
    <source>
        <dbReference type="ARBA" id="ARBA00022491"/>
    </source>
</evidence>
<feature type="domain" description="HTH merR-type" evidence="5">
    <location>
        <begin position="5"/>
        <end position="75"/>
    </location>
</feature>
<keyword evidence="1" id="KW-0678">Repressor</keyword>
<proteinExistence type="predicted"/>
<accession>A0ABX7NY05</accession>
<keyword evidence="7" id="KW-1185">Reference proteome</keyword>
<evidence type="ECO:0000313" key="7">
    <source>
        <dbReference type="Proteomes" id="UP000662747"/>
    </source>
</evidence>
<dbReference type="Pfam" id="PF13411">
    <property type="entry name" value="MerR_1"/>
    <property type="match status" value="1"/>
</dbReference>
<organism evidence="6 7">
    <name type="scientific">Pyxidicoccus parkwayensis</name>
    <dbReference type="NCBI Taxonomy" id="2813578"/>
    <lineage>
        <taxon>Bacteria</taxon>
        <taxon>Pseudomonadati</taxon>
        <taxon>Myxococcota</taxon>
        <taxon>Myxococcia</taxon>
        <taxon>Myxococcales</taxon>
        <taxon>Cystobacterineae</taxon>
        <taxon>Myxococcaceae</taxon>
        <taxon>Pyxidicoccus</taxon>
    </lineage>
</organism>
<dbReference type="SMART" id="SM00871">
    <property type="entry name" value="AraC_E_bind"/>
    <property type="match status" value="1"/>
</dbReference>
<dbReference type="InterPro" id="IPR011256">
    <property type="entry name" value="Reg_factor_effector_dom_sf"/>
</dbReference>
<dbReference type="InterPro" id="IPR000551">
    <property type="entry name" value="MerR-type_HTH_dom"/>
</dbReference>
<evidence type="ECO:0000256" key="3">
    <source>
        <dbReference type="ARBA" id="ARBA00023125"/>
    </source>
</evidence>
<reference evidence="6 7" key="1">
    <citation type="submission" date="2021-02" db="EMBL/GenBank/DDBJ databases">
        <title>De Novo genome assembly of isolated myxobacteria.</title>
        <authorList>
            <person name="Stevens D.C."/>
        </authorList>
    </citation>
    <scope>NUCLEOTIDE SEQUENCE [LARGE SCALE GENOMIC DNA]</scope>
    <source>
        <strain evidence="7">SCPEA02</strain>
    </source>
</reference>
<dbReference type="InterPro" id="IPR010499">
    <property type="entry name" value="AraC_E-bd"/>
</dbReference>
<keyword evidence="2" id="KW-0805">Transcription regulation</keyword>